<name>A0A1T4R2W4_9ACTN</name>
<dbReference type="AlphaFoldDB" id="A0A1T4R2W4"/>
<proteinExistence type="predicted"/>
<accession>A0A1T4R2W4</accession>
<organism evidence="1 2">
    <name type="scientific">Marinactinospora thermotolerans DSM 45154</name>
    <dbReference type="NCBI Taxonomy" id="1122192"/>
    <lineage>
        <taxon>Bacteria</taxon>
        <taxon>Bacillati</taxon>
        <taxon>Actinomycetota</taxon>
        <taxon>Actinomycetes</taxon>
        <taxon>Streptosporangiales</taxon>
        <taxon>Nocardiopsidaceae</taxon>
        <taxon>Marinactinospora</taxon>
    </lineage>
</organism>
<dbReference type="RefSeq" id="WP_144390094.1">
    <property type="nucleotide sequence ID" value="NZ_FUWS01000006.1"/>
</dbReference>
<dbReference type="OrthoDB" id="3432390at2"/>
<evidence type="ECO:0000313" key="1">
    <source>
        <dbReference type="EMBL" id="SKA10402.1"/>
    </source>
</evidence>
<dbReference type="STRING" id="1122192.SAMN02745673_02470"/>
<sequence>MTEFEERRSHISRKMAKVLDYLAGPEPGDKDRTPATGMAMEGAVEIYRLSLETPIDPAEMAAFKARFTELMQTKENRIGLALFLSSCEQEADRGRLDGYADACWSRSVLQIINDEFTPLEPLLYEPDREAIQDIDETLHDVADDAPPVREHEIPSWIPASHWWWRAPKQQDMSEEERRQRLEYDWYDWHD</sequence>
<keyword evidence="2" id="KW-1185">Reference proteome</keyword>
<gene>
    <name evidence="1" type="ORF">SAMN02745673_02470</name>
</gene>
<reference evidence="1 2" key="1">
    <citation type="submission" date="2017-02" db="EMBL/GenBank/DDBJ databases">
        <authorList>
            <person name="Peterson S.W."/>
        </authorList>
    </citation>
    <scope>NUCLEOTIDE SEQUENCE [LARGE SCALE GENOMIC DNA]</scope>
    <source>
        <strain evidence="1 2">DSM 45154</strain>
    </source>
</reference>
<evidence type="ECO:0000313" key="2">
    <source>
        <dbReference type="Proteomes" id="UP000190637"/>
    </source>
</evidence>
<dbReference type="EMBL" id="FUWS01000006">
    <property type="protein sequence ID" value="SKA10402.1"/>
    <property type="molecule type" value="Genomic_DNA"/>
</dbReference>
<dbReference type="Proteomes" id="UP000190637">
    <property type="component" value="Unassembled WGS sequence"/>
</dbReference>
<protein>
    <submittedName>
        <fullName evidence="1">Uncharacterized protein</fullName>
    </submittedName>
</protein>